<proteinExistence type="predicted"/>
<evidence type="ECO:0000313" key="5">
    <source>
        <dbReference type="EMBL" id="KAK7094072.1"/>
    </source>
</evidence>
<dbReference type="SUPFAM" id="SSF48726">
    <property type="entry name" value="Immunoglobulin"/>
    <property type="match status" value="1"/>
</dbReference>
<dbReference type="PROSITE" id="PS00615">
    <property type="entry name" value="C_TYPE_LECTIN_1"/>
    <property type="match status" value="1"/>
</dbReference>
<reference evidence="5 6" key="1">
    <citation type="submission" date="2024-02" db="EMBL/GenBank/DDBJ databases">
        <title>Chromosome-scale genome assembly of the rough periwinkle Littorina saxatilis.</title>
        <authorList>
            <person name="De Jode A."/>
            <person name="Faria R."/>
            <person name="Formenti G."/>
            <person name="Sims Y."/>
            <person name="Smith T.P."/>
            <person name="Tracey A."/>
            <person name="Wood J.M.D."/>
            <person name="Zagrodzka Z.B."/>
            <person name="Johannesson K."/>
            <person name="Butlin R.K."/>
            <person name="Leder E.H."/>
        </authorList>
    </citation>
    <scope>NUCLEOTIDE SEQUENCE [LARGE SCALE GENOMIC DNA]</scope>
    <source>
        <strain evidence="5">Snail1</strain>
        <tissue evidence="5">Muscle</tissue>
    </source>
</reference>
<keyword evidence="2" id="KW-0175">Coiled coil</keyword>
<dbReference type="SMART" id="SM00034">
    <property type="entry name" value="CLECT"/>
    <property type="match status" value="1"/>
</dbReference>
<name>A0AAN9AVU4_9CAEN</name>
<dbReference type="Gene3D" id="2.60.40.10">
    <property type="entry name" value="Immunoglobulins"/>
    <property type="match status" value="1"/>
</dbReference>
<keyword evidence="3" id="KW-0732">Signal</keyword>
<evidence type="ECO:0000256" key="2">
    <source>
        <dbReference type="SAM" id="Coils"/>
    </source>
</evidence>
<dbReference type="PROSITE" id="PS50041">
    <property type="entry name" value="C_TYPE_LECTIN_2"/>
    <property type="match status" value="1"/>
</dbReference>
<dbReference type="InterPro" id="IPR013783">
    <property type="entry name" value="Ig-like_fold"/>
</dbReference>
<evidence type="ECO:0000256" key="1">
    <source>
        <dbReference type="ARBA" id="ARBA00023157"/>
    </source>
</evidence>
<dbReference type="Proteomes" id="UP001374579">
    <property type="component" value="Unassembled WGS sequence"/>
</dbReference>
<comment type="caution">
    <text evidence="5">The sequence shown here is derived from an EMBL/GenBank/DDBJ whole genome shotgun (WGS) entry which is preliminary data.</text>
</comment>
<dbReference type="CDD" id="cd14686">
    <property type="entry name" value="bZIP"/>
    <property type="match status" value="1"/>
</dbReference>
<dbReference type="InterPro" id="IPR050111">
    <property type="entry name" value="C-type_lectin/snaclec_domain"/>
</dbReference>
<organism evidence="5 6">
    <name type="scientific">Littorina saxatilis</name>
    <dbReference type="NCBI Taxonomy" id="31220"/>
    <lineage>
        <taxon>Eukaryota</taxon>
        <taxon>Metazoa</taxon>
        <taxon>Spiralia</taxon>
        <taxon>Lophotrochozoa</taxon>
        <taxon>Mollusca</taxon>
        <taxon>Gastropoda</taxon>
        <taxon>Caenogastropoda</taxon>
        <taxon>Littorinimorpha</taxon>
        <taxon>Littorinoidea</taxon>
        <taxon>Littorinidae</taxon>
        <taxon>Littorina</taxon>
    </lineage>
</organism>
<evidence type="ECO:0000313" key="6">
    <source>
        <dbReference type="Proteomes" id="UP001374579"/>
    </source>
</evidence>
<dbReference type="InterPro" id="IPR018378">
    <property type="entry name" value="C-type_lectin_CS"/>
</dbReference>
<dbReference type="Pfam" id="PF00059">
    <property type="entry name" value="Lectin_C"/>
    <property type="match status" value="1"/>
</dbReference>
<dbReference type="Gene3D" id="3.10.100.10">
    <property type="entry name" value="Mannose-Binding Protein A, subunit A"/>
    <property type="match status" value="1"/>
</dbReference>
<dbReference type="AlphaFoldDB" id="A0AAN9AVU4"/>
<dbReference type="Pfam" id="PF07686">
    <property type="entry name" value="V-set"/>
    <property type="match status" value="1"/>
</dbReference>
<feature type="domain" description="C-type lectin" evidence="4">
    <location>
        <begin position="352"/>
        <end position="472"/>
    </location>
</feature>
<dbReference type="PANTHER" id="PTHR22803">
    <property type="entry name" value="MANNOSE, PHOSPHOLIPASE, LECTIN RECEPTOR RELATED"/>
    <property type="match status" value="1"/>
</dbReference>
<keyword evidence="1" id="KW-1015">Disulfide bond</keyword>
<dbReference type="InterPro" id="IPR001304">
    <property type="entry name" value="C-type_lectin-like"/>
</dbReference>
<dbReference type="InterPro" id="IPR013106">
    <property type="entry name" value="Ig_V-set"/>
</dbReference>
<feature type="coiled-coil region" evidence="2">
    <location>
        <begin position="255"/>
        <end position="327"/>
    </location>
</feature>
<dbReference type="InterPro" id="IPR016187">
    <property type="entry name" value="CTDL_fold"/>
</dbReference>
<dbReference type="InterPro" id="IPR036179">
    <property type="entry name" value="Ig-like_dom_sf"/>
</dbReference>
<protein>
    <recommendedName>
        <fullName evidence="4">C-type lectin domain-containing protein</fullName>
    </recommendedName>
</protein>
<keyword evidence="6" id="KW-1185">Reference proteome</keyword>
<feature type="signal peptide" evidence="3">
    <location>
        <begin position="1"/>
        <end position="21"/>
    </location>
</feature>
<evidence type="ECO:0000256" key="3">
    <source>
        <dbReference type="SAM" id="SignalP"/>
    </source>
</evidence>
<evidence type="ECO:0000259" key="4">
    <source>
        <dbReference type="PROSITE" id="PS50041"/>
    </source>
</evidence>
<sequence>MGDWRLFVLVLLVALNKHSYCLDWSGSPKDNDVLSVCVGDDVTFPWDFLTAPNEGVKDIKWQYETNSTSKLIAFYSSGVFETSANYSKRVSYESNGSVTMTDVTMKDSGMYSISFETQDQNGVGRYQTYVALQVKDIKLTEDRKVHVRQEGGAKWDNTTSTFTLTLSCGKFQFTDQQPSLQVEWTTPTGDKLNSTDYSDGRFYLSLLAPVVEGTYTCRIPPQHLSHTCLADSRHGNDFVRVDSNQINVLQTVFEQKTFTEENEKQKDRIANLDAEDENLKAENEKLKAKNEKLKAEQEQLEADVNKIKHQNRELQSAVDKLKEEDGKLNVLLSRMTEVIADIDKCPRSWKLLGESCYKYISIAATWQNAQVQCKTEGAMLVEIDSEEENSFVFTMVAAAPAEYAWLGLSDVGTEGLFLLPSGQPPTFTKWKPGEPNDFRGKEDCAMFWPGNPKSADRWNDAPCDKQFPFVCEQHVLF</sequence>
<feature type="chain" id="PRO_5042912082" description="C-type lectin domain-containing protein" evidence="3">
    <location>
        <begin position="22"/>
        <end position="477"/>
    </location>
</feature>
<dbReference type="InterPro" id="IPR016186">
    <property type="entry name" value="C-type_lectin-like/link_sf"/>
</dbReference>
<gene>
    <name evidence="5" type="ORF">V1264_007742</name>
</gene>
<accession>A0AAN9AVU4</accession>
<dbReference type="SUPFAM" id="SSF56436">
    <property type="entry name" value="C-type lectin-like"/>
    <property type="match status" value="1"/>
</dbReference>
<dbReference type="EMBL" id="JBAMIC010000019">
    <property type="protein sequence ID" value="KAK7094072.1"/>
    <property type="molecule type" value="Genomic_DNA"/>
</dbReference>